<keyword evidence="2" id="KW-0732">Signal</keyword>
<evidence type="ECO:0000256" key="1">
    <source>
        <dbReference type="SAM" id="Coils"/>
    </source>
</evidence>
<feature type="signal peptide" evidence="2">
    <location>
        <begin position="1"/>
        <end position="17"/>
    </location>
</feature>
<evidence type="ECO:0000259" key="3">
    <source>
        <dbReference type="Pfam" id="PF19413"/>
    </source>
</evidence>
<keyword evidence="1" id="KW-0175">Coiled coil</keyword>
<sequence length="443" mass="50672">MPYIILFCLLTLNWSVAQDLAFNNAIQDSYDEAYELAYKGEHGKAKALLISFLEKQPNHADARTLLANTYSWDRQYDAARREYNTVTTNNRNHKAAWIGAIKNELYAKNESIALGLANKALSYLDKENEIERLKLISKSRVESKEYSENGWYNLESAISSKNKKSLKEAKEKIIEEEDEGGKEEEQVASSIIKTPVEKDKFNNRIDIRNAVTVFDQRYDPMIYTSISYRRQTMAGALIPRLNYSNRLGKNGIQYDLDFYPKFSKRFYAYLNYGYSNSSIYPEHKFGGDLYVNLPGAIEFSAGGRHITFESGDVNVITNSLGHYRGNYYFSLRSYITPKPDNLTRFAGNLLVRKYLKDAENFFGVNVGMGYSPELRQIISGDELLAETLLYVESQRLSLEYQFTGKNNQNAYRANLGATRQELAFAAGKFFYGISAGITYQVKF</sequence>
<dbReference type="SUPFAM" id="SSF48452">
    <property type="entry name" value="TPR-like"/>
    <property type="match status" value="1"/>
</dbReference>
<dbReference type="EMBL" id="JBHSAW010000010">
    <property type="protein sequence ID" value="MFC4096797.1"/>
    <property type="molecule type" value="Genomic_DNA"/>
</dbReference>
<name>A0ABV8JPJ5_9FLAO</name>
<dbReference type="NCBIfam" id="TIGR04390">
    <property type="entry name" value="OMP_YaiO_dom"/>
    <property type="match status" value="1"/>
</dbReference>
<protein>
    <submittedName>
        <fullName evidence="4">YaiO family outer membrane beta-barrel protein</fullName>
    </submittedName>
</protein>
<feature type="chain" id="PRO_5047460393" evidence="2">
    <location>
        <begin position="18"/>
        <end position="443"/>
    </location>
</feature>
<proteinExistence type="predicted"/>
<dbReference type="Pfam" id="PF19413">
    <property type="entry name" value="YaiO"/>
    <property type="match status" value="1"/>
</dbReference>
<feature type="domain" description="YaiO beta-barrel" evidence="3">
    <location>
        <begin position="202"/>
        <end position="373"/>
    </location>
</feature>
<evidence type="ECO:0000313" key="5">
    <source>
        <dbReference type="Proteomes" id="UP001595814"/>
    </source>
</evidence>
<feature type="coiled-coil region" evidence="1">
    <location>
        <begin position="159"/>
        <end position="186"/>
    </location>
</feature>
<reference evidence="5" key="1">
    <citation type="journal article" date="2019" name="Int. J. Syst. Evol. Microbiol.">
        <title>The Global Catalogue of Microorganisms (GCM) 10K type strain sequencing project: providing services to taxonomists for standard genome sequencing and annotation.</title>
        <authorList>
            <consortium name="The Broad Institute Genomics Platform"/>
            <consortium name="The Broad Institute Genome Sequencing Center for Infectious Disease"/>
            <person name="Wu L."/>
            <person name="Ma J."/>
        </authorList>
    </citation>
    <scope>NUCLEOTIDE SEQUENCE [LARGE SCALE GENOMIC DNA]</scope>
    <source>
        <strain evidence="5">CECT 7477</strain>
    </source>
</reference>
<evidence type="ECO:0000313" key="4">
    <source>
        <dbReference type="EMBL" id="MFC4096797.1"/>
    </source>
</evidence>
<dbReference type="InterPro" id="IPR030887">
    <property type="entry name" value="Beta-barrel_YaiO"/>
</dbReference>
<dbReference type="Pfam" id="PF14559">
    <property type="entry name" value="TPR_19"/>
    <property type="match status" value="1"/>
</dbReference>
<comment type="caution">
    <text evidence="4">The sequence shown here is derived from an EMBL/GenBank/DDBJ whole genome shotgun (WGS) entry which is preliminary data.</text>
</comment>
<dbReference type="Proteomes" id="UP001595814">
    <property type="component" value="Unassembled WGS sequence"/>
</dbReference>
<evidence type="ECO:0000256" key="2">
    <source>
        <dbReference type="SAM" id="SignalP"/>
    </source>
</evidence>
<accession>A0ABV8JPJ5</accession>
<gene>
    <name evidence="4" type="ORF">ACFOUT_12990</name>
</gene>
<keyword evidence="5" id="KW-1185">Reference proteome</keyword>
<dbReference type="Gene3D" id="1.25.40.10">
    <property type="entry name" value="Tetratricopeptide repeat domain"/>
    <property type="match status" value="1"/>
</dbReference>
<dbReference type="InterPro" id="IPR011990">
    <property type="entry name" value="TPR-like_helical_dom_sf"/>
</dbReference>
<organism evidence="4 5">
    <name type="scientific">Euzebyella saccharophila</name>
    <dbReference type="NCBI Taxonomy" id="679664"/>
    <lineage>
        <taxon>Bacteria</taxon>
        <taxon>Pseudomonadati</taxon>
        <taxon>Bacteroidota</taxon>
        <taxon>Flavobacteriia</taxon>
        <taxon>Flavobacteriales</taxon>
        <taxon>Flavobacteriaceae</taxon>
        <taxon>Euzebyella</taxon>
    </lineage>
</organism>
<dbReference type="RefSeq" id="WP_192461539.1">
    <property type="nucleotide sequence ID" value="NZ_JACYFJ010000002.1"/>
</dbReference>